<feature type="binding site" evidence="3">
    <location>
        <position position="337"/>
    </location>
    <ligand>
        <name>Mn(2+)</name>
        <dbReference type="ChEBI" id="CHEBI:29035"/>
        <label>2</label>
    </ligand>
</feature>
<evidence type="ECO:0000256" key="2">
    <source>
        <dbReference type="PIRSR" id="PIRSR617774-1"/>
    </source>
</evidence>
<feature type="active site" description="Proton donor" evidence="2">
    <location>
        <position position="390"/>
    </location>
</feature>
<evidence type="ECO:0000259" key="5">
    <source>
        <dbReference type="SMART" id="SM00835"/>
    </source>
</evidence>
<proteinExistence type="predicted"/>
<dbReference type="GO" id="GO:0033609">
    <property type="term" value="P:oxalate metabolic process"/>
    <property type="evidence" value="ECO:0007669"/>
    <property type="project" value="InterPro"/>
</dbReference>
<name>A0AAD7XFV9_9APHY</name>
<evidence type="ECO:0000256" key="1">
    <source>
        <dbReference type="ARBA" id="ARBA00022723"/>
    </source>
</evidence>
<feature type="binding site" evidence="3">
    <location>
        <position position="153"/>
    </location>
    <ligand>
        <name>Mn(2+)</name>
        <dbReference type="ChEBI" id="CHEBI:29035"/>
        <label>1</label>
    </ligand>
</feature>
<gene>
    <name evidence="6" type="ORF">ONZ51_g1397</name>
</gene>
<dbReference type="InterPro" id="IPR011051">
    <property type="entry name" value="RmlC_Cupin_sf"/>
</dbReference>
<dbReference type="CDD" id="cd20305">
    <property type="entry name" value="cupin_OxDC_C"/>
    <property type="match status" value="1"/>
</dbReference>
<accession>A0AAD7XFV9</accession>
<feature type="binding site" evidence="3">
    <location>
        <position position="376"/>
    </location>
    <ligand>
        <name>Mn(2+)</name>
        <dbReference type="ChEBI" id="CHEBI:29035"/>
        <label>2</label>
    </ligand>
</feature>
<feature type="binding site" evidence="3">
    <location>
        <position position="332"/>
    </location>
    <ligand>
        <name>Mn(2+)</name>
        <dbReference type="ChEBI" id="CHEBI:29035"/>
        <label>2</label>
    </ligand>
</feature>
<dbReference type="InterPro" id="IPR051610">
    <property type="entry name" value="GPI/OXD"/>
</dbReference>
<dbReference type="SMART" id="SM00835">
    <property type="entry name" value="Cupin_1"/>
    <property type="match status" value="2"/>
</dbReference>
<dbReference type="PANTHER" id="PTHR35848">
    <property type="entry name" value="OXALATE-BINDING PROTEIN"/>
    <property type="match status" value="1"/>
</dbReference>
<protein>
    <recommendedName>
        <fullName evidence="5">Cupin type-1 domain-containing protein</fullName>
    </recommendedName>
</protein>
<dbReference type="AlphaFoldDB" id="A0AAD7XFV9"/>
<evidence type="ECO:0000256" key="4">
    <source>
        <dbReference type="SAM" id="SignalP"/>
    </source>
</evidence>
<organism evidence="6 7">
    <name type="scientific">Trametes cubensis</name>
    <dbReference type="NCBI Taxonomy" id="1111947"/>
    <lineage>
        <taxon>Eukaryota</taxon>
        <taxon>Fungi</taxon>
        <taxon>Dikarya</taxon>
        <taxon>Basidiomycota</taxon>
        <taxon>Agaricomycotina</taxon>
        <taxon>Agaricomycetes</taxon>
        <taxon>Polyporales</taxon>
        <taxon>Polyporaceae</taxon>
        <taxon>Trametes</taxon>
    </lineage>
</organism>
<evidence type="ECO:0000313" key="7">
    <source>
        <dbReference type="Proteomes" id="UP001215151"/>
    </source>
</evidence>
<feature type="domain" description="Cupin type-1" evidence="5">
    <location>
        <begin position="108"/>
        <end position="251"/>
    </location>
</feature>
<dbReference type="SUPFAM" id="SSF51182">
    <property type="entry name" value="RmlC-like cupins"/>
    <property type="match status" value="1"/>
</dbReference>
<dbReference type="PANTHER" id="PTHR35848:SF9">
    <property type="entry name" value="SLL1358 PROTEIN"/>
    <property type="match status" value="1"/>
</dbReference>
<feature type="binding site" evidence="3">
    <location>
        <position position="330"/>
    </location>
    <ligand>
        <name>Mn(2+)</name>
        <dbReference type="ChEBI" id="CHEBI:29035"/>
        <label>2</label>
    </ligand>
</feature>
<dbReference type="InterPro" id="IPR014710">
    <property type="entry name" value="RmlC-like_jellyroll"/>
</dbReference>
<keyword evidence="4" id="KW-0732">Signal</keyword>
<feature type="chain" id="PRO_5041949959" description="Cupin type-1 domain-containing protein" evidence="4">
    <location>
        <begin position="21"/>
        <end position="457"/>
    </location>
</feature>
<dbReference type="Proteomes" id="UP001215151">
    <property type="component" value="Unassembled WGS sequence"/>
</dbReference>
<keyword evidence="7" id="KW-1185">Reference proteome</keyword>
<dbReference type="EMBL" id="JAPEVG010000019">
    <property type="protein sequence ID" value="KAJ8495986.1"/>
    <property type="molecule type" value="Genomic_DNA"/>
</dbReference>
<dbReference type="GO" id="GO:0046872">
    <property type="term" value="F:metal ion binding"/>
    <property type="evidence" value="ECO:0007669"/>
    <property type="project" value="UniProtKB-KW"/>
</dbReference>
<feature type="binding site" evidence="3">
    <location>
        <position position="196"/>
    </location>
    <ligand>
        <name>Mn(2+)</name>
        <dbReference type="ChEBI" id="CHEBI:29035"/>
        <label>1</label>
    </ligand>
</feature>
<feature type="binding site" evidence="3">
    <location>
        <position position="151"/>
    </location>
    <ligand>
        <name>Mn(2+)</name>
        <dbReference type="ChEBI" id="CHEBI:29035"/>
        <label>1</label>
    </ligand>
</feature>
<feature type="signal peptide" evidence="4">
    <location>
        <begin position="1"/>
        <end position="20"/>
    </location>
</feature>
<comment type="caution">
    <text evidence="6">The sequence shown here is derived from an EMBL/GenBank/DDBJ whole genome shotgun (WGS) entry which is preliminary data.</text>
</comment>
<dbReference type="Pfam" id="PF00190">
    <property type="entry name" value="Cupin_1"/>
    <property type="match status" value="2"/>
</dbReference>
<dbReference type="Gene3D" id="2.60.120.10">
    <property type="entry name" value="Jelly Rolls"/>
    <property type="match status" value="2"/>
</dbReference>
<dbReference type="InterPro" id="IPR006045">
    <property type="entry name" value="Cupin_1"/>
</dbReference>
<evidence type="ECO:0000256" key="3">
    <source>
        <dbReference type="PIRSR" id="PIRSR617774-2"/>
    </source>
</evidence>
<dbReference type="InterPro" id="IPR017774">
    <property type="entry name" value="Bicupin_oxalate_deCO2ase/Oxase"/>
</dbReference>
<keyword evidence="1 3" id="KW-0479">Metal-binding</keyword>
<feature type="binding site" evidence="3">
    <location>
        <position position="157"/>
    </location>
    <ligand>
        <name>Mn(2+)</name>
        <dbReference type="ChEBI" id="CHEBI:29035"/>
        <label>1</label>
    </ligand>
</feature>
<comment type="cofactor">
    <cofactor evidence="3">
        <name>Mn(2+)</name>
        <dbReference type="ChEBI" id="CHEBI:29035"/>
    </cofactor>
    <text evidence="3">Binds 2 manganese ions per subunit.</text>
</comment>
<reference evidence="6" key="1">
    <citation type="submission" date="2022-11" db="EMBL/GenBank/DDBJ databases">
        <title>Genome Sequence of Cubamyces cubensis.</title>
        <authorList>
            <person name="Buettner E."/>
        </authorList>
    </citation>
    <scope>NUCLEOTIDE SEQUENCE</scope>
    <source>
        <strain evidence="6">MPL-01</strain>
    </source>
</reference>
<keyword evidence="3" id="KW-0464">Manganese</keyword>
<sequence>MARILLPLAASLLFLTAVLAAPASGVSSSVGTPSADAAAPSETVPLASDNPNGILFLPDSNIVPQAVRGSLGANILGPQNIPIELQNADLLAPPTTDAGNVQNAKWPFALSHNRLQTGGWARQQNIDVMPIASSMAGVNMRLEAGAVRELHWHKTDEWAYMLSGSAQITAVNADGQNFIGNVRQGDLWYFPAGIPHSIQALNDTGDGTEFLLVFDNGAFSEDSTFLLTDWLAHVPKEVIAKNFQTSISAFDHIPAQQLYIFPTPPPDNQAVPTSPQGTIPNPFTFPLSQMKATPLSGGSVKIVDSTIFTAATAISATEITVEPGAMRELHWHPTQDEWTFYISGQGRVTLFASSGNARTFDYEAGDVGFVPASFGHFVENTGNTTLHFLEIFNSGRVQDISLSQVRPYALSFDTLRLMITSQWLALTPPDLVKAHLQISDETLSKFNKTKPIVVGPS</sequence>
<dbReference type="NCBIfam" id="TIGR03404">
    <property type="entry name" value="bicupin_oxalic"/>
    <property type="match status" value="1"/>
</dbReference>
<dbReference type="CDD" id="cd20304">
    <property type="entry name" value="cupin_OxDC_N"/>
    <property type="match status" value="1"/>
</dbReference>
<feature type="domain" description="Cupin type-1" evidence="5">
    <location>
        <begin position="285"/>
        <end position="444"/>
    </location>
</feature>
<evidence type="ECO:0000313" key="6">
    <source>
        <dbReference type="EMBL" id="KAJ8495986.1"/>
    </source>
</evidence>